<feature type="domain" description="Cell envelope-related transcriptional attenuator" evidence="3">
    <location>
        <begin position="260"/>
        <end position="405"/>
    </location>
</feature>
<evidence type="ECO:0000256" key="2">
    <source>
        <dbReference type="SAM" id="Phobius"/>
    </source>
</evidence>
<evidence type="ECO:0000259" key="3">
    <source>
        <dbReference type="Pfam" id="PF03816"/>
    </source>
</evidence>
<keyword evidence="2" id="KW-0472">Membrane</keyword>
<dbReference type="AlphaFoldDB" id="A0A0M6WBS8"/>
<feature type="transmembrane region" description="Helical" evidence="2">
    <location>
        <begin position="84"/>
        <end position="102"/>
    </location>
</feature>
<keyword evidence="2" id="KW-1133">Transmembrane helix</keyword>
<name>A0A0M6WBS8_9FIRM</name>
<protein>
    <recommendedName>
        <fullName evidence="3">Cell envelope-related transcriptional attenuator domain-containing protein</fullName>
    </recommendedName>
</protein>
<dbReference type="Pfam" id="PF03816">
    <property type="entry name" value="LytR_cpsA_psr"/>
    <property type="match status" value="1"/>
</dbReference>
<proteinExistence type="inferred from homology"/>
<dbReference type="STRING" id="301302.ERS852420_01427"/>
<dbReference type="OrthoDB" id="27330at2"/>
<dbReference type="EMBL" id="CVRR01000005">
    <property type="protein sequence ID" value="CRL33271.1"/>
    <property type="molecule type" value="Genomic_DNA"/>
</dbReference>
<dbReference type="PANTHER" id="PTHR33392">
    <property type="entry name" value="POLYISOPRENYL-TEICHOIC ACID--PEPTIDOGLYCAN TEICHOIC ACID TRANSFERASE TAGU"/>
    <property type="match status" value="1"/>
</dbReference>
<reference evidence="5" key="1">
    <citation type="submission" date="2015-05" db="EMBL/GenBank/DDBJ databases">
        <authorList>
            <consortium name="Pathogen Informatics"/>
        </authorList>
    </citation>
    <scope>NUCLEOTIDE SEQUENCE [LARGE SCALE GENOMIC DNA]</scope>
    <source>
        <strain evidence="5">M72</strain>
    </source>
</reference>
<comment type="similarity">
    <text evidence="1">Belongs to the LytR/CpsA/Psr (LCP) family.</text>
</comment>
<dbReference type="SUPFAM" id="SSF53850">
    <property type="entry name" value="Periplasmic binding protein-like II"/>
    <property type="match status" value="1"/>
</dbReference>
<keyword evidence="5" id="KW-1185">Reference proteome</keyword>
<dbReference type="InterPro" id="IPR050922">
    <property type="entry name" value="LytR/CpsA/Psr_CW_biosynth"/>
</dbReference>
<evidence type="ECO:0000313" key="4">
    <source>
        <dbReference type="EMBL" id="CRL33271.1"/>
    </source>
</evidence>
<accession>A0A0M6WBS8</accession>
<gene>
    <name evidence="4" type="ORF">M72_01651</name>
</gene>
<dbReference type="Gene3D" id="3.40.630.190">
    <property type="entry name" value="LCP protein"/>
    <property type="match status" value="1"/>
</dbReference>
<sequence length="511" mass="56460">MKTKEKKKSKWKMIAGIMLVIQLLLSLATVGVVLWLNIVPTLYVILLGLILLLLLIIEYCLFYFGKKKKGKKKTGCYVRRTLGVILFLACVIVCGGGSYMLVKAGNTLDNIAGNVKTTDTVSAYVMTDDPAQTLMDAKDYVFAITEKYDYEHTQKAIEKINETVGTQIHTQVYDNILDMVQALYEGNADAMLMNVAYVDVVEAQDGYETFSSRTRTLYDHEEETVVTEDSQTAEKSITTDPFVIYISGSDTRTLTLTTSRSDVNILAVVNPSTKQVLLINTPRDYYVDTAASAGAKDKLTHCGMYGIDCSMATLGNLYDEHVDYYVQINFNGFKTLVDAVGGITVESEKAFRTSEGGFYINQGTNQLNGTVALSYVRERKSFADGDNSRGRHQMQAIEALIKKISSGTTVLSNYSAIMDSMSGMFTTSMSSEDISALVKMQLSDLASWNVKSYAVTGKGGSSTTYSMPTKRSYVMYPDEVQVKYAEQLVNKVVEGQILTDADLEIPDNIVQ</sequence>
<organism evidence="4 5">
    <name type="scientific">Roseburia faecis</name>
    <dbReference type="NCBI Taxonomy" id="301302"/>
    <lineage>
        <taxon>Bacteria</taxon>
        <taxon>Bacillati</taxon>
        <taxon>Bacillota</taxon>
        <taxon>Clostridia</taxon>
        <taxon>Lachnospirales</taxon>
        <taxon>Lachnospiraceae</taxon>
        <taxon>Roseburia</taxon>
    </lineage>
</organism>
<evidence type="ECO:0000313" key="5">
    <source>
        <dbReference type="Proteomes" id="UP000049979"/>
    </source>
</evidence>
<feature type="transmembrane region" description="Helical" evidence="2">
    <location>
        <begin position="42"/>
        <end position="64"/>
    </location>
</feature>
<dbReference type="InterPro" id="IPR004474">
    <property type="entry name" value="LytR_CpsA_psr"/>
</dbReference>
<keyword evidence="2" id="KW-0812">Transmembrane</keyword>
<dbReference type="Proteomes" id="UP000049979">
    <property type="component" value="Unassembled WGS sequence"/>
</dbReference>
<evidence type="ECO:0000256" key="1">
    <source>
        <dbReference type="ARBA" id="ARBA00006068"/>
    </source>
</evidence>
<dbReference type="NCBIfam" id="TIGR00350">
    <property type="entry name" value="lytR_cpsA_psr"/>
    <property type="match status" value="1"/>
</dbReference>
<dbReference type="Gene3D" id="3.40.190.10">
    <property type="entry name" value="Periplasmic binding protein-like II"/>
    <property type="match status" value="1"/>
</dbReference>
<dbReference type="PANTHER" id="PTHR33392:SF6">
    <property type="entry name" value="POLYISOPRENYL-TEICHOIC ACID--PEPTIDOGLYCAN TEICHOIC ACID TRANSFERASE TAGU"/>
    <property type="match status" value="1"/>
</dbReference>
<feature type="transmembrane region" description="Helical" evidence="2">
    <location>
        <begin position="12"/>
        <end position="36"/>
    </location>
</feature>
<dbReference type="RefSeq" id="WP_055066951.1">
    <property type="nucleotide sequence ID" value="NZ_CP173697.1"/>
</dbReference>